<proteinExistence type="predicted"/>
<name>A0A7D9IWC7_PARCT</name>
<dbReference type="InterPro" id="IPR046496">
    <property type="entry name" value="DUF6589"/>
</dbReference>
<evidence type="ECO:0000313" key="1">
    <source>
        <dbReference type="EMBL" id="CAB4016357.1"/>
    </source>
</evidence>
<keyword evidence="2" id="KW-1185">Reference proteome</keyword>
<dbReference type="AlphaFoldDB" id="A0A7D9IWC7"/>
<gene>
    <name evidence="1" type="ORF">PACLA_8A019548</name>
</gene>
<dbReference type="InterPro" id="IPR013087">
    <property type="entry name" value="Znf_C2H2_type"/>
</dbReference>
<sequence length="426" mass="49271">MAQLLIKNQNKYVPSCGNGESKKVITPIPFHGDQLFEERGRNVIWTFQDGYNEFDSIKGLNPEFADWHRKVNFYEMEFNMFCKSDSGNELGTTKASMNRTRKTNASAGPKKKYNEYKEFHQCELEAHICSAFMEITGMEDTNGTPKTINLPSNLTNKQTKGEWLLSLCESFIDRYCFDSEDLDNLIQQTNQLELASLGKYKCRVEKCDKAFVYHSGRVRQEKKNHLQFTPEEDTSVNETQDPIINDHLYNYHCAKLEFGMILFYFNDAVLQVDGQRLHDIYKLALLLYKSGGHTKYSYVVLLYLVQIAAIYSEFEAHKIMWNRFYNKYRRLGGKISLDLKKEQQNKVLKTIWRALGSNLNKASASRVAEALENLERLIESIDKEYNLQERKGYKSSGNNTESVMQITFDLSSIKASKFTPGRHGHA</sequence>
<evidence type="ECO:0000313" key="2">
    <source>
        <dbReference type="Proteomes" id="UP001152795"/>
    </source>
</evidence>
<dbReference type="OrthoDB" id="6123456at2759"/>
<dbReference type="Proteomes" id="UP001152795">
    <property type="component" value="Unassembled WGS sequence"/>
</dbReference>
<dbReference type="EMBL" id="CACRXK020009087">
    <property type="protein sequence ID" value="CAB4016357.1"/>
    <property type="molecule type" value="Genomic_DNA"/>
</dbReference>
<protein>
    <submittedName>
        <fullName evidence="1">Uncharacterized protein</fullName>
    </submittedName>
</protein>
<organism evidence="1 2">
    <name type="scientific">Paramuricea clavata</name>
    <name type="common">Red gorgonian</name>
    <name type="synonym">Violescent sea-whip</name>
    <dbReference type="NCBI Taxonomy" id="317549"/>
    <lineage>
        <taxon>Eukaryota</taxon>
        <taxon>Metazoa</taxon>
        <taxon>Cnidaria</taxon>
        <taxon>Anthozoa</taxon>
        <taxon>Octocorallia</taxon>
        <taxon>Malacalcyonacea</taxon>
        <taxon>Plexauridae</taxon>
        <taxon>Paramuricea</taxon>
    </lineage>
</organism>
<comment type="caution">
    <text evidence="1">The sequence shown here is derived from an EMBL/GenBank/DDBJ whole genome shotgun (WGS) entry which is preliminary data.</text>
</comment>
<dbReference type="Pfam" id="PF20231">
    <property type="entry name" value="DUF6589"/>
    <property type="match status" value="1"/>
</dbReference>
<reference evidence="1" key="1">
    <citation type="submission" date="2020-04" db="EMBL/GenBank/DDBJ databases">
        <authorList>
            <person name="Alioto T."/>
            <person name="Alioto T."/>
            <person name="Gomez Garrido J."/>
        </authorList>
    </citation>
    <scope>NUCLEOTIDE SEQUENCE</scope>
    <source>
        <strain evidence="1">A484AB</strain>
    </source>
</reference>
<accession>A0A7D9IWC7</accession>
<dbReference type="PROSITE" id="PS50157">
    <property type="entry name" value="ZINC_FINGER_C2H2_2"/>
    <property type="match status" value="1"/>
</dbReference>